<name>H0E428_9ACTN</name>
<comment type="caution">
    <text evidence="1">The sequence shown here is derived from an EMBL/GenBank/DDBJ whole genome shotgun (WGS) entry which is preliminary data.</text>
</comment>
<protein>
    <submittedName>
        <fullName evidence="1">Uncharacterized protein</fullName>
    </submittedName>
</protein>
<evidence type="ECO:0000313" key="2">
    <source>
        <dbReference type="Proteomes" id="UP000005143"/>
    </source>
</evidence>
<dbReference type="OrthoDB" id="5243047at2"/>
<keyword evidence="2" id="KW-1185">Reference proteome</keyword>
<organism evidence="1 2">
    <name type="scientific">Patulibacter medicamentivorans</name>
    <dbReference type="NCBI Taxonomy" id="1097667"/>
    <lineage>
        <taxon>Bacteria</taxon>
        <taxon>Bacillati</taxon>
        <taxon>Actinomycetota</taxon>
        <taxon>Thermoleophilia</taxon>
        <taxon>Solirubrobacterales</taxon>
        <taxon>Patulibacteraceae</taxon>
        <taxon>Patulibacter</taxon>
    </lineage>
</organism>
<reference evidence="1 2" key="1">
    <citation type="journal article" date="2013" name="Biodegradation">
        <title>Quantitative proteomic analysis of ibuprofen-degrading Patulibacter sp. strain I11.</title>
        <authorList>
            <person name="Almeida B."/>
            <person name="Kjeldal H."/>
            <person name="Lolas I."/>
            <person name="Knudsen A.D."/>
            <person name="Carvalho G."/>
            <person name="Nielsen K.L."/>
            <person name="Barreto Crespo M.T."/>
            <person name="Stensballe A."/>
            <person name="Nielsen J.L."/>
        </authorList>
    </citation>
    <scope>NUCLEOTIDE SEQUENCE [LARGE SCALE GENOMIC DNA]</scope>
    <source>
        <strain evidence="1 2">I11</strain>
    </source>
</reference>
<sequence>MTETDPEQPVELVATVGPLDDVIVLLRELLHASRANQAIAVVEGGVGRHDLIEPAIVDVERLNPIEVTIGERVVHLPHAIELDAAPPPGLAGIDFKQLPPFDADPETGDVAAPLGGVEHYARGTREAASLLGSGGDVLQLRWDTTRPQVDFSITVRADGSEPFVLGVGDETFPMPPGWPEVVTTNLTDAAGDAGD</sequence>
<accession>H0E428</accession>
<gene>
    <name evidence="1" type="ORF">PAI11_15540</name>
</gene>
<dbReference type="Proteomes" id="UP000005143">
    <property type="component" value="Unassembled WGS sequence"/>
</dbReference>
<proteinExistence type="predicted"/>
<dbReference type="EMBL" id="AGUD01000092">
    <property type="protein sequence ID" value="EHN11563.1"/>
    <property type="molecule type" value="Genomic_DNA"/>
</dbReference>
<dbReference type="RefSeq" id="WP_007572884.1">
    <property type="nucleotide sequence ID" value="NZ_AGUD01000092.1"/>
</dbReference>
<evidence type="ECO:0000313" key="1">
    <source>
        <dbReference type="EMBL" id="EHN11563.1"/>
    </source>
</evidence>
<dbReference type="AlphaFoldDB" id="H0E428"/>